<name>A0A2K8KKX3_9MOLU</name>
<gene>
    <name evidence="2" type="ORF">SCLAR_v1c06120</name>
</gene>
<dbReference type="RefSeq" id="WP_100254482.1">
    <property type="nucleotide sequence ID" value="NZ_CP024870.1"/>
</dbReference>
<evidence type="ECO:0000313" key="3">
    <source>
        <dbReference type="Proteomes" id="UP000231179"/>
    </source>
</evidence>
<feature type="transmembrane region" description="Helical" evidence="1">
    <location>
        <begin position="156"/>
        <end position="181"/>
    </location>
</feature>
<keyword evidence="1" id="KW-1133">Transmembrane helix</keyword>
<proteinExistence type="predicted"/>
<sequence length="293" mass="33878">MLKKVNVIDFKTTVVKKQFLKVLNLVFKLNVTSERTWVLIVTLPAILSFISLYCFSRYSTLHRMLPPQIVCLMLTSPLLTGFIFSLNIIEWRQTYMLRRLKTIGVKPWQILTSSLLVACIFLTISLLVNFLVSYLLAKTTPEIEFSNLSNLTSYVWIWFIITSVLMMMMFFFLTSFLCNFINKKNIGIVILLFTLAFALIFSDILIPSYVATQNAFLNYFSYINIFKYFTWIILLTASYAFLDFEGGINQVTQSDASSPEYIFINNIYAPLVIAGVAVVLCFVLTCKYFKWKD</sequence>
<accession>A0A2K8KKX3</accession>
<feature type="transmembrane region" description="Helical" evidence="1">
    <location>
        <begin position="37"/>
        <end position="59"/>
    </location>
</feature>
<dbReference type="AlphaFoldDB" id="A0A2K8KKX3"/>
<dbReference type="EMBL" id="CP024870">
    <property type="protein sequence ID" value="ATX70931.1"/>
    <property type="molecule type" value="Genomic_DNA"/>
</dbReference>
<feature type="transmembrane region" description="Helical" evidence="1">
    <location>
        <begin position="222"/>
        <end position="242"/>
    </location>
</feature>
<dbReference type="Proteomes" id="UP000231179">
    <property type="component" value="Chromosome"/>
</dbReference>
<feature type="transmembrane region" description="Helical" evidence="1">
    <location>
        <begin position="65"/>
        <end position="89"/>
    </location>
</feature>
<evidence type="ECO:0000256" key="1">
    <source>
        <dbReference type="SAM" id="Phobius"/>
    </source>
</evidence>
<keyword evidence="1" id="KW-0472">Membrane</keyword>
<protein>
    <submittedName>
        <fullName evidence="2">Uncharacterized protein</fullName>
    </submittedName>
</protein>
<reference evidence="2 3" key="1">
    <citation type="submission" date="2017-11" db="EMBL/GenBank/DDBJ databases">
        <title>Complete genome sequence of Spiroplasma clarkii CN-5 (DSM 19994).</title>
        <authorList>
            <person name="Tsai Y.-M."/>
            <person name="Chang A."/>
            <person name="Lo W.-S."/>
            <person name="Kuo C.-H."/>
        </authorList>
    </citation>
    <scope>NUCLEOTIDE SEQUENCE [LARGE SCALE GENOMIC DNA]</scope>
    <source>
        <strain evidence="2 3">CN-5</strain>
    </source>
</reference>
<organism evidence="2 3">
    <name type="scientific">Spiroplasma clarkii</name>
    <dbReference type="NCBI Taxonomy" id="2139"/>
    <lineage>
        <taxon>Bacteria</taxon>
        <taxon>Bacillati</taxon>
        <taxon>Mycoplasmatota</taxon>
        <taxon>Mollicutes</taxon>
        <taxon>Entomoplasmatales</taxon>
        <taxon>Spiroplasmataceae</taxon>
        <taxon>Spiroplasma</taxon>
    </lineage>
</organism>
<keyword evidence="1" id="KW-0812">Transmembrane</keyword>
<feature type="transmembrane region" description="Helical" evidence="1">
    <location>
        <begin position="110"/>
        <end position="136"/>
    </location>
</feature>
<feature type="transmembrane region" description="Helical" evidence="1">
    <location>
        <begin position="263"/>
        <end position="285"/>
    </location>
</feature>
<evidence type="ECO:0000313" key="2">
    <source>
        <dbReference type="EMBL" id="ATX70931.1"/>
    </source>
</evidence>
<keyword evidence="3" id="KW-1185">Reference proteome</keyword>
<feature type="transmembrane region" description="Helical" evidence="1">
    <location>
        <begin position="188"/>
        <end position="210"/>
    </location>
</feature>